<proteinExistence type="predicted"/>
<evidence type="ECO:0000313" key="1">
    <source>
        <dbReference type="EMBL" id="MCU7619292.1"/>
    </source>
</evidence>
<dbReference type="Proteomes" id="UP001208649">
    <property type="component" value="Unassembled WGS sequence"/>
</dbReference>
<organism evidence="1 2">
    <name type="scientific">Chryseobacterium edaphi</name>
    <dbReference type="NCBI Taxonomy" id="2976532"/>
    <lineage>
        <taxon>Bacteria</taxon>
        <taxon>Pseudomonadati</taxon>
        <taxon>Bacteroidota</taxon>
        <taxon>Flavobacteriia</taxon>
        <taxon>Flavobacteriales</taxon>
        <taxon>Weeksellaceae</taxon>
        <taxon>Chryseobacterium group</taxon>
        <taxon>Chryseobacterium</taxon>
    </lineage>
</organism>
<reference evidence="2" key="1">
    <citation type="submission" date="2023-07" db="EMBL/GenBank/DDBJ databases">
        <title>Chryseobacterium sp. strain PBS4-4 Genome sequencing and assembly.</title>
        <authorList>
            <person name="Jung Y."/>
        </authorList>
    </citation>
    <scope>NUCLEOTIDE SEQUENCE [LARGE SCALE GENOMIC DNA]</scope>
    <source>
        <strain evidence="2">PBS4-4</strain>
    </source>
</reference>
<comment type="caution">
    <text evidence="1">The sequence shown here is derived from an EMBL/GenBank/DDBJ whole genome shotgun (WGS) entry which is preliminary data.</text>
</comment>
<evidence type="ECO:0008006" key="3">
    <source>
        <dbReference type="Google" id="ProtNLM"/>
    </source>
</evidence>
<name>A0ABT2WDB1_9FLAO</name>
<keyword evidence="2" id="KW-1185">Reference proteome</keyword>
<gene>
    <name evidence="1" type="ORF">NZ698_19095</name>
</gene>
<evidence type="ECO:0000313" key="2">
    <source>
        <dbReference type="Proteomes" id="UP001208649"/>
    </source>
</evidence>
<protein>
    <recommendedName>
        <fullName evidence="3">DUF4397 domain-containing protein</fullName>
    </recommendedName>
</protein>
<dbReference type="RefSeq" id="WP_263004844.1">
    <property type="nucleotide sequence ID" value="NZ_JAOTEM010000008.1"/>
</dbReference>
<sequence length="153" mass="17386">MELKEYKYKNDKRPIYILGLNVPGSHEVYVNDILIDFENEPSMHNYGADINPYILKSGTYTFKVRVYPTVGEENGITPETAKFIKVSLDTAERNLSGKGGTRTIPDTYQVLQSFSVPKIDKPLPFIDITGSFKIEVPYELEGWNKGQDLSKMD</sequence>
<dbReference type="EMBL" id="JAOTEM010000008">
    <property type="protein sequence ID" value="MCU7619292.1"/>
    <property type="molecule type" value="Genomic_DNA"/>
</dbReference>
<accession>A0ABT2WDB1</accession>